<keyword evidence="1" id="KW-1133">Transmembrane helix</keyword>
<keyword evidence="3" id="KW-1185">Reference proteome</keyword>
<feature type="transmembrane region" description="Helical" evidence="1">
    <location>
        <begin position="21"/>
        <end position="47"/>
    </location>
</feature>
<organism evidence="2 3">
    <name type="scientific">Apibacter adventoris</name>
    <dbReference type="NCBI Taxonomy" id="1679466"/>
    <lineage>
        <taxon>Bacteria</taxon>
        <taxon>Pseudomonadati</taxon>
        <taxon>Bacteroidota</taxon>
        <taxon>Flavobacteriia</taxon>
        <taxon>Flavobacteriales</taxon>
        <taxon>Weeksellaceae</taxon>
        <taxon>Apibacter</taxon>
    </lineage>
</organism>
<accession>A0A2S8AAN9</accession>
<keyword evidence="1" id="KW-0472">Membrane</keyword>
<comment type="caution">
    <text evidence="2">The sequence shown here is derived from an EMBL/GenBank/DDBJ whole genome shotgun (WGS) entry which is preliminary data.</text>
</comment>
<gene>
    <name evidence="2" type="ORF">C4S77_07560</name>
</gene>
<sequence>MNKPVKYLKIEKKIFTSPLGKIGYIVIFVLLGAIFMSILDFILYGFIDNFYLTKFIFNGEMSFSRWFSLIYSQYSYSFLKILFFGIIFLFIAIYRSKTLNKIFSK</sequence>
<dbReference type="AlphaFoldDB" id="A0A2S8AAN9"/>
<proteinExistence type="predicted"/>
<feature type="transmembrane region" description="Helical" evidence="1">
    <location>
        <begin position="74"/>
        <end position="94"/>
    </location>
</feature>
<evidence type="ECO:0000313" key="2">
    <source>
        <dbReference type="EMBL" id="PQL91650.1"/>
    </source>
</evidence>
<name>A0A2S8AAN9_9FLAO</name>
<evidence type="ECO:0000313" key="3">
    <source>
        <dbReference type="Proteomes" id="UP000238042"/>
    </source>
</evidence>
<reference evidence="2 3" key="1">
    <citation type="submission" date="2018-02" db="EMBL/GenBank/DDBJ databases">
        <title>Genome sequences of Apibacter spp., gut symbionts of Asian honey bees.</title>
        <authorList>
            <person name="Kwong W.K."/>
            <person name="Steele M.I."/>
            <person name="Moran N.A."/>
        </authorList>
    </citation>
    <scope>NUCLEOTIDE SEQUENCE [LARGE SCALE GENOMIC DNA]</scope>
    <source>
        <strain evidence="3">wkB301</strain>
    </source>
</reference>
<protein>
    <submittedName>
        <fullName evidence="2">Uncharacterized protein</fullName>
    </submittedName>
</protein>
<dbReference type="Proteomes" id="UP000238042">
    <property type="component" value="Unassembled WGS sequence"/>
</dbReference>
<keyword evidence="1" id="KW-0812">Transmembrane</keyword>
<evidence type="ECO:0000256" key="1">
    <source>
        <dbReference type="SAM" id="Phobius"/>
    </source>
</evidence>
<dbReference type="EMBL" id="PSZM01000040">
    <property type="protein sequence ID" value="PQL91650.1"/>
    <property type="molecule type" value="Genomic_DNA"/>
</dbReference>